<protein>
    <submittedName>
        <fullName evidence="2">Uncharacterized protein</fullName>
    </submittedName>
</protein>
<dbReference type="OrthoDB" id="3748at2"/>
<evidence type="ECO:0000256" key="1">
    <source>
        <dbReference type="SAM" id="Phobius"/>
    </source>
</evidence>
<evidence type="ECO:0000313" key="3">
    <source>
        <dbReference type="Proteomes" id="UP000193355"/>
    </source>
</evidence>
<sequence>MAVARGLGVYRLIKARMDFVQGGDLTKVFWYSLLDAGSIRLFHGRGVAKDENDLPHGIKTPWRDFCAFIDNARIPFPVPPSRKAAESEAEDVDLLAIDGSGELALADREEPEEVSLSSEVLMLMELKKNLEDSGIYDVKEENLTKIRYLEEAFARIGGGFNEEGCVAFIKVESLSTMEAEELMNRFPEESAREDFWSNRKLGDSEKKKSKSAPKAVFPCFAVVAPIGGIPAVELSPGDTVSLAVPPESLLYSIVKYQRGGAFSGDMDVVLSSVRPGGSERIILEFVLSEELAAVAVVQSNLRVRAVKGSRPRGASVSWEISPAMQQGFAVTAVALVALIFILLLFVR</sequence>
<keyword evidence="3" id="KW-1185">Reference proteome</keyword>
<organism evidence="2 3">
    <name type="scientific">Dethiosulfovibrio salsuginis</name>
    <dbReference type="NCBI Taxonomy" id="561720"/>
    <lineage>
        <taxon>Bacteria</taxon>
        <taxon>Thermotogati</taxon>
        <taxon>Synergistota</taxon>
        <taxon>Synergistia</taxon>
        <taxon>Synergistales</taxon>
        <taxon>Dethiosulfovibrionaceae</taxon>
        <taxon>Dethiosulfovibrio</taxon>
    </lineage>
</organism>
<dbReference type="AlphaFoldDB" id="A0A1X7IIM6"/>
<gene>
    <name evidence="2" type="ORF">SAMN06275492_102100</name>
</gene>
<dbReference type="Proteomes" id="UP000193355">
    <property type="component" value="Unassembled WGS sequence"/>
</dbReference>
<name>A0A1X7IIM6_9BACT</name>
<proteinExistence type="predicted"/>
<keyword evidence="1" id="KW-0472">Membrane</keyword>
<dbReference type="EMBL" id="FXBB01000002">
    <property type="protein sequence ID" value="SMG14665.1"/>
    <property type="molecule type" value="Genomic_DNA"/>
</dbReference>
<feature type="transmembrane region" description="Helical" evidence="1">
    <location>
        <begin position="327"/>
        <end position="346"/>
    </location>
</feature>
<keyword evidence="1" id="KW-0812">Transmembrane</keyword>
<evidence type="ECO:0000313" key="2">
    <source>
        <dbReference type="EMBL" id="SMG14665.1"/>
    </source>
</evidence>
<dbReference type="RefSeq" id="WP_085543717.1">
    <property type="nucleotide sequence ID" value="NZ_FXBB01000002.1"/>
</dbReference>
<keyword evidence="1" id="KW-1133">Transmembrane helix</keyword>
<reference evidence="3" key="1">
    <citation type="submission" date="2017-04" db="EMBL/GenBank/DDBJ databases">
        <authorList>
            <person name="Varghese N."/>
            <person name="Submissions S."/>
        </authorList>
    </citation>
    <scope>NUCLEOTIDE SEQUENCE [LARGE SCALE GENOMIC DNA]</scope>
    <source>
        <strain evidence="3">USBA 82</strain>
    </source>
</reference>
<accession>A0A1X7IIM6</accession>